<proteinExistence type="inferred from homology"/>
<dbReference type="GO" id="GO:0016740">
    <property type="term" value="F:transferase activity"/>
    <property type="evidence" value="ECO:0007669"/>
    <property type="project" value="UniProtKB-KW"/>
</dbReference>
<dbReference type="Proteomes" id="UP001172457">
    <property type="component" value="Chromosome 3"/>
</dbReference>
<dbReference type="InterPro" id="IPR050898">
    <property type="entry name" value="Plant_acyltransferase"/>
</dbReference>
<dbReference type="InterPro" id="IPR023213">
    <property type="entry name" value="CAT-like_dom_sf"/>
</dbReference>
<dbReference type="EMBL" id="JARYMX010000003">
    <property type="protein sequence ID" value="KAJ9559245.1"/>
    <property type="molecule type" value="Genomic_DNA"/>
</dbReference>
<protein>
    <recommendedName>
        <fullName evidence="5">Benzyl alcohol O-benzoyltransferase</fullName>
    </recommendedName>
</protein>
<dbReference type="Pfam" id="PF02458">
    <property type="entry name" value="Transferase"/>
    <property type="match status" value="1"/>
</dbReference>
<reference evidence="3" key="1">
    <citation type="submission" date="2023-03" db="EMBL/GenBank/DDBJ databases">
        <title>Chromosome-scale reference genome and RAD-based genetic map of yellow starthistle (Centaurea solstitialis) reveal putative structural variation and QTLs associated with invader traits.</title>
        <authorList>
            <person name="Reatini B."/>
            <person name="Cang F.A."/>
            <person name="Jiang Q."/>
            <person name="Mckibben M.T.W."/>
            <person name="Barker M.S."/>
            <person name="Rieseberg L.H."/>
            <person name="Dlugosch K.M."/>
        </authorList>
    </citation>
    <scope>NUCLEOTIDE SEQUENCE</scope>
    <source>
        <strain evidence="3">CAN-66</strain>
        <tissue evidence="3">Leaf</tissue>
    </source>
</reference>
<sequence>MAQINTSLTFAVRRCQPELIVPAEPTPRELKPLSDIDDQEGLRFHIQGIYFYRRDPKMKNKNPASVIREALAKVLVFYYPLAGRLKEGLARKLIVDCSGEGVLFIEAEADVTLKQFGDVLQPPFPCFDELLYDVPGSSGILDSPLLLIQVTRLLCGGFIFAIRLNHTLSDGPGIVQFMTALGEMARGASRPSTLPVWQRELLCARDPPRVTCTHQEYDAVEDTKSTIMPLDDMAHRSFFFGPTEVATLRRFLPPNLRKCTTFEVLTACLWRCRTIALQPDPEEEMQFMCTVNVRAKCDPPLPEGYYGNSFAFPVAISTARDLTTKPLSHALGLVMKAKNDVNAEYMRSLADLMVIRGRPHFVVVRSYAVSNVTRVRFNEVDFGWGEAAYGGSAKDWEGTIPGLITFLMRSINHNGESGIVVPIYLPNAAMEIFMEELNNMLMQNKKDQVFQEHSLLDVSRL</sequence>
<evidence type="ECO:0000313" key="4">
    <source>
        <dbReference type="Proteomes" id="UP001172457"/>
    </source>
</evidence>
<evidence type="ECO:0000313" key="3">
    <source>
        <dbReference type="EMBL" id="KAJ9559245.1"/>
    </source>
</evidence>
<accession>A0AA38TE22</accession>
<organism evidence="3 4">
    <name type="scientific">Centaurea solstitialis</name>
    <name type="common">yellow star-thistle</name>
    <dbReference type="NCBI Taxonomy" id="347529"/>
    <lineage>
        <taxon>Eukaryota</taxon>
        <taxon>Viridiplantae</taxon>
        <taxon>Streptophyta</taxon>
        <taxon>Embryophyta</taxon>
        <taxon>Tracheophyta</taxon>
        <taxon>Spermatophyta</taxon>
        <taxon>Magnoliopsida</taxon>
        <taxon>eudicotyledons</taxon>
        <taxon>Gunneridae</taxon>
        <taxon>Pentapetalae</taxon>
        <taxon>asterids</taxon>
        <taxon>campanulids</taxon>
        <taxon>Asterales</taxon>
        <taxon>Asteraceae</taxon>
        <taxon>Carduoideae</taxon>
        <taxon>Cardueae</taxon>
        <taxon>Centaureinae</taxon>
        <taxon>Centaurea</taxon>
    </lineage>
</organism>
<dbReference type="PANTHER" id="PTHR31147:SF66">
    <property type="entry name" value="OS05G0315700 PROTEIN"/>
    <property type="match status" value="1"/>
</dbReference>
<comment type="caution">
    <text evidence="3">The sequence shown here is derived from an EMBL/GenBank/DDBJ whole genome shotgun (WGS) entry which is preliminary data.</text>
</comment>
<evidence type="ECO:0000256" key="2">
    <source>
        <dbReference type="ARBA" id="ARBA00022679"/>
    </source>
</evidence>
<evidence type="ECO:0000256" key="1">
    <source>
        <dbReference type="ARBA" id="ARBA00009861"/>
    </source>
</evidence>
<dbReference type="PANTHER" id="PTHR31147">
    <property type="entry name" value="ACYL TRANSFERASE 4"/>
    <property type="match status" value="1"/>
</dbReference>
<keyword evidence="4" id="KW-1185">Reference proteome</keyword>
<gene>
    <name evidence="3" type="ORF">OSB04_013859</name>
</gene>
<keyword evidence="2" id="KW-0808">Transferase</keyword>
<dbReference type="AlphaFoldDB" id="A0AA38TE22"/>
<comment type="similarity">
    <text evidence="1">Belongs to the plant acyltransferase family.</text>
</comment>
<evidence type="ECO:0008006" key="5">
    <source>
        <dbReference type="Google" id="ProtNLM"/>
    </source>
</evidence>
<dbReference type="Gene3D" id="3.30.559.10">
    <property type="entry name" value="Chloramphenicol acetyltransferase-like domain"/>
    <property type="match status" value="2"/>
</dbReference>
<name>A0AA38TE22_9ASTR</name>